<protein>
    <submittedName>
        <fullName evidence="2">Uncharacterized protein</fullName>
    </submittedName>
</protein>
<name>A0A229NXA0_9BACL</name>
<accession>A0A229NXA0</accession>
<feature type="transmembrane region" description="Helical" evidence="1">
    <location>
        <begin position="20"/>
        <end position="42"/>
    </location>
</feature>
<evidence type="ECO:0000313" key="2">
    <source>
        <dbReference type="EMBL" id="OXM14395.1"/>
    </source>
</evidence>
<gene>
    <name evidence="2" type="ORF">CGZ75_15730</name>
</gene>
<keyword evidence="3" id="KW-1185">Reference proteome</keyword>
<keyword evidence="1" id="KW-1133">Transmembrane helix</keyword>
<dbReference type="Proteomes" id="UP000215145">
    <property type="component" value="Unassembled WGS sequence"/>
</dbReference>
<dbReference type="EMBL" id="NMUQ01000002">
    <property type="protein sequence ID" value="OXM14395.1"/>
    <property type="molecule type" value="Genomic_DNA"/>
</dbReference>
<comment type="caution">
    <text evidence="2">The sequence shown here is derived from an EMBL/GenBank/DDBJ whole genome shotgun (WGS) entry which is preliminary data.</text>
</comment>
<proteinExistence type="predicted"/>
<sequence length="63" mass="6883">MEENDDAEHNTIHHRVFTFMMALLLMTMSIAQAVSIASAYLFKGVSAGKLLELDVNGSKLVTA</sequence>
<keyword evidence="1" id="KW-0472">Membrane</keyword>
<keyword evidence="1" id="KW-0812">Transmembrane</keyword>
<organism evidence="2 3">
    <name type="scientific">Paenibacillus herberti</name>
    <dbReference type="NCBI Taxonomy" id="1619309"/>
    <lineage>
        <taxon>Bacteria</taxon>
        <taxon>Bacillati</taxon>
        <taxon>Bacillota</taxon>
        <taxon>Bacilli</taxon>
        <taxon>Bacillales</taxon>
        <taxon>Paenibacillaceae</taxon>
        <taxon>Paenibacillus</taxon>
    </lineage>
</organism>
<reference evidence="2 3" key="1">
    <citation type="submission" date="2017-07" db="EMBL/GenBank/DDBJ databases">
        <title>Paenibacillus herberti R33 genome sequencing and assembly.</title>
        <authorList>
            <person name="Su W."/>
        </authorList>
    </citation>
    <scope>NUCLEOTIDE SEQUENCE [LARGE SCALE GENOMIC DNA]</scope>
    <source>
        <strain evidence="2 3">R33</strain>
    </source>
</reference>
<dbReference type="AlphaFoldDB" id="A0A229NXA0"/>
<dbReference type="RefSeq" id="WP_089525219.1">
    <property type="nucleotide sequence ID" value="NZ_NMUQ01000002.1"/>
</dbReference>
<evidence type="ECO:0000313" key="3">
    <source>
        <dbReference type="Proteomes" id="UP000215145"/>
    </source>
</evidence>
<evidence type="ECO:0000256" key="1">
    <source>
        <dbReference type="SAM" id="Phobius"/>
    </source>
</evidence>